<evidence type="ECO:0000313" key="2">
    <source>
        <dbReference type="Proteomes" id="UP000251889"/>
    </source>
</evidence>
<keyword evidence="1" id="KW-0012">Acyltransferase</keyword>
<name>A0A364Y6X7_9BACT</name>
<dbReference type="OrthoDB" id="9799891at2"/>
<keyword evidence="1" id="KW-0808">Transferase</keyword>
<dbReference type="Pfam" id="PF06841">
    <property type="entry name" value="Phage_T4_gp19"/>
    <property type="match status" value="1"/>
</dbReference>
<dbReference type="NCBIfam" id="TIGR02241">
    <property type="entry name" value="conserved hypothetical phage tail region protein"/>
    <property type="match status" value="1"/>
</dbReference>
<accession>A0A364Y6X7</accession>
<dbReference type="PANTHER" id="PTHR38009">
    <property type="entry name" value="CONSERVED HYPOTHETICAL PHAGE TAIL PROTEIN"/>
    <property type="match status" value="1"/>
</dbReference>
<reference evidence="1 2" key="1">
    <citation type="submission" date="2018-06" db="EMBL/GenBank/DDBJ databases">
        <title>Chryseolinea flavus sp. nov., a member of the phylum Bacteroidetes isolated from soil.</title>
        <authorList>
            <person name="Li Y."/>
            <person name="Wang J."/>
        </authorList>
    </citation>
    <scope>NUCLEOTIDE SEQUENCE [LARGE SCALE GENOMIC DNA]</scope>
    <source>
        <strain evidence="1 2">SDU1-6</strain>
    </source>
</reference>
<dbReference type="PANTHER" id="PTHR38009:SF1">
    <property type="entry name" value="CONSERVED HYPOTHETICAL PHAGE TAIL PROTEIN"/>
    <property type="match status" value="1"/>
</dbReference>
<sequence length="151" mass="17524">MAEYYPPVGFHFKVEVNLPDIAQEDREVRFQEVGGLNKTLEIEEFKEGGENRFAHRLPNPAKYANLVLKRGMLTKSKLINWCFDAIDNFDFKPADITITLLDEKHNPLSVWNISKAYPVKWLTTDLKAQENAIVIETLELAYQYFTKSDQK</sequence>
<gene>
    <name evidence="1" type="ORF">DQQ10_08010</name>
</gene>
<keyword evidence="2" id="KW-1185">Reference proteome</keyword>
<protein>
    <submittedName>
        <fullName evidence="1">Glycerol acyltransferase</fullName>
    </submittedName>
</protein>
<dbReference type="AlphaFoldDB" id="A0A364Y6X7"/>
<proteinExistence type="predicted"/>
<evidence type="ECO:0000313" key="1">
    <source>
        <dbReference type="EMBL" id="RAW01594.1"/>
    </source>
</evidence>
<dbReference type="EMBL" id="QMFY01000003">
    <property type="protein sequence ID" value="RAW01594.1"/>
    <property type="molecule type" value="Genomic_DNA"/>
</dbReference>
<dbReference type="Proteomes" id="UP000251889">
    <property type="component" value="Unassembled WGS sequence"/>
</dbReference>
<comment type="caution">
    <text evidence="1">The sequence shown here is derived from an EMBL/GenBank/DDBJ whole genome shotgun (WGS) entry which is preliminary data.</text>
</comment>
<dbReference type="GO" id="GO:0005198">
    <property type="term" value="F:structural molecule activity"/>
    <property type="evidence" value="ECO:0007669"/>
    <property type="project" value="InterPro"/>
</dbReference>
<dbReference type="GO" id="GO:0016746">
    <property type="term" value="F:acyltransferase activity"/>
    <property type="evidence" value="ECO:0007669"/>
    <property type="project" value="UniProtKB-KW"/>
</dbReference>
<organism evidence="1 2">
    <name type="scientific">Pseudochryseolinea flava</name>
    <dbReference type="NCBI Taxonomy" id="2059302"/>
    <lineage>
        <taxon>Bacteria</taxon>
        <taxon>Pseudomonadati</taxon>
        <taxon>Bacteroidota</taxon>
        <taxon>Cytophagia</taxon>
        <taxon>Cytophagales</taxon>
        <taxon>Fulvivirgaceae</taxon>
        <taxon>Pseudochryseolinea</taxon>
    </lineage>
</organism>
<dbReference type="RefSeq" id="WP_112746334.1">
    <property type="nucleotide sequence ID" value="NZ_QMFY01000003.1"/>
</dbReference>
<dbReference type="InterPro" id="IPR010667">
    <property type="entry name" value="Phage_T4_Gp19"/>
</dbReference>
<dbReference type="InterPro" id="IPR011747">
    <property type="entry name" value="CHP02241"/>
</dbReference>